<accession>A0A250FFI3</accession>
<sequence length="220" mass="25765">MKILLTITLSLLLFSCDNPITAFKKSCDRQAAKEKVEALVEVQEKIKQVERLMGKDRLYWEQDSVQQADKTYYRFRLLTKAPYVEKQLYTFWVDKSDCKAIFLEAKADSLVPYKEVEKQRLQQAKQPRQFPAFFKQFAADIAFRQQHVGEYLMNFSVEKDGSIVTTEEELLTLPIDELQTYTFTYYPDSVCCEHTDTHQILVFVSVGNTWQLTQVVTNNR</sequence>
<evidence type="ECO:0008006" key="3">
    <source>
        <dbReference type="Google" id="ProtNLM"/>
    </source>
</evidence>
<reference evidence="2" key="1">
    <citation type="submission" date="2017-06" db="EMBL/GenBank/DDBJ databases">
        <title>Capnocytophaga spp. assemblies.</title>
        <authorList>
            <person name="Gulvik C.A."/>
        </authorList>
    </citation>
    <scope>NUCLEOTIDE SEQUENCE [LARGE SCALE GENOMIC DNA]</scope>
    <source>
        <strain evidence="2">H6253</strain>
    </source>
</reference>
<proteinExistence type="predicted"/>
<dbReference type="RefSeq" id="WP_095914749.1">
    <property type="nucleotide sequence ID" value="NZ_CAUUPF010000016.1"/>
</dbReference>
<dbReference type="Proteomes" id="UP000217276">
    <property type="component" value="Chromosome"/>
</dbReference>
<evidence type="ECO:0000313" key="1">
    <source>
        <dbReference type="EMBL" id="ATA82777.1"/>
    </source>
</evidence>
<name>A0A250FFI3_9FLAO</name>
<organism evidence="1 2">
    <name type="scientific">Capnocytophaga leadbetteri</name>
    <dbReference type="NCBI Taxonomy" id="327575"/>
    <lineage>
        <taxon>Bacteria</taxon>
        <taxon>Pseudomonadati</taxon>
        <taxon>Bacteroidota</taxon>
        <taxon>Flavobacteriia</taxon>
        <taxon>Flavobacteriales</taxon>
        <taxon>Flavobacteriaceae</taxon>
        <taxon>Capnocytophaga</taxon>
    </lineage>
</organism>
<dbReference type="AlphaFoldDB" id="A0A250FFI3"/>
<keyword evidence="2" id="KW-1185">Reference proteome</keyword>
<dbReference type="PROSITE" id="PS51257">
    <property type="entry name" value="PROKAR_LIPOPROTEIN"/>
    <property type="match status" value="1"/>
</dbReference>
<gene>
    <name evidence="1" type="ORF">CGC53_10705</name>
</gene>
<protein>
    <recommendedName>
        <fullName evidence="3">Lipoprotein</fullName>
    </recommendedName>
</protein>
<dbReference type="EMBL" id="CP022384">
    <property type="protein sequence ID" value="ATA82777.1"/>
    <property type="molecule type" value="Genomic_DNA"/>
</dbReference>
<dbReference type="KEGG" id="clk:CGC53_10705"/>
<evidence type="ECO:0000313" key="2">
    <source>
        <dbReference type="Proteomes" id="UP000217276"/>
    </source>
</evidence>